<dbReference type="KEGG" id="vg:40236452"/>
<evidence type="ECO:0000313" key="3">
    <source>
        <dbReference type="Proteomes" id="UP000262103"/>
    </source>
</evidence>
<evidence type="ECO:0000256" key="1">
    <source>
        <dbReference type="SAM" id="MobiDB-lite"/>
    </source>
</evidence>
<accession>A0A2D3FAM7</accession>
<dbReference type="Proteomes" id="UP000262103">
    <property type="component" value="Segment"/>
</dbReference>
<evidence type="ECO:0000313" key="2">
    <source>
        <dbReference type="EMBL" id="ATU47060.1"/>
    </source>
</evidence>
<protein>
    <submittedName>
        <fullName evidence="2">Uncharacterized protein</fullName>
    </submittedName>
</protein>
<dbReference type="EMBL" id="MF629150">
    <property type="protein sequence ID" value="ATU47060.1"/>
    <property type="molecule type" value="Genomic_DNA"/>
</dbReference>
<dbReference type="RefSeq" id="YP_009639654.1">
    <property type="nucleotide sequence ID" value="NC_042353.1"/>
</dbReference>
<reference evidence="2 3" key="1">
    <citation type="journal article" date="2018" name="ISME J.">
        <title>Characterization of ecologically diverse viruses infecting co-occurring strains of cosmopolitan hyperhalophilic Bacteroidetes.</title>
        <authorList>
            <person name="Villamor J."/>
            <person name="Ramos-Barbero M.D."/>
            <person name="Gonzalez-Torres P."/>
            <person name="Gabaldon T."/>
            <person name="Rossello-Mora R."/>
            <person name="Meseguer I."/>
            <person name="Martinez-Garcia M."/>
            <person name="Santos F."/>
            <person name="Anton J."/>
        </authorList>
    </citation>
    <scope>NUCLEOTIDE SEQUENCE [LARGE SCALE GENOMIC DNA]</scope>
    <source>
        <strain evidence="2">SRUTV-1</strain>
    </source>
</reference>
<organism evidence="2 3">
    <name type="scientific">Salinibacter phage SRUTV-1</name>
    <dbReference type="NCBI Taxonomy" id="2684227"/>
    <lineage>
        <taxon>Viruses</taxon>
        <taxon>Duplodnaviria</taxon>
        <taxon>Heunggongvirae</taxon>
        <taxon>Uroviricota</taxon>
        <taxon>Caudoviricetes</taxon>
        <taxon>Kairosalinivirus</taxon>
        <taxon>Kairosalinivirus SRUTV1</taxon>
    </lineage>
</organism>
<proteinExistence type="predicted"/>
<keyword evidence="3" id="KW-1185">Reference proteome</keyword>
<feature type="region of interest" description="Disordered" evidence="1">
    <location>
        <begin position="25"/>
        <end position="56"/>
    </location>
</feature>
<dbReference type="GeneID" id="40236452"/>
<sequence length="56" mass="6173">MSSFKKGDPVLYIPNAPNCSEVVGTVQGQDRDGKVRVASPKWGHPQRIRPQNLLSL</sequence>
<name>A0A2D3FAM7_9CAUD</name>